<proteinExistence type="predicted"/>
<dbReference type="EMBL" id="BNJF01000001">
    <property type="protein sequence ID" value="GHO43205.1"/>
    <property type="molecule type" value="Genomic_DNA"/>
</dbReference>
<accession>A0A8J3MSC8</accession>
<reference evidence="2" key="1">
    <citation type="submission" date="2020-10" db="EMBL/GenBank/DDBJ databases">
        <title>Taxonomic study of unclassified bacteria belonging to the class Ktedonobacteria.</title>
        <authorList>
            <person name="Yabe S."/>
            <person name="Wang C.M."/>
            <person name="Zheng Y."/>
            <person name="Sakai Y."/>
            <person name="Cavaletti L."/>
            <person name="Monciardini P."/>
            <person name="Donadio S."/>
        </authorList>
    </citation>
    <scope>NUCLEOTIDE SEQUENCE</scope>
    <source>
        <strain evidence="2">SOSP1-1</strain>
    </source>
</reference>
<dbReference type="RefSeq" id="WP_220192690.1">
    <property type="nucleotide sequence ID" value="NZ_BNJF01000001.1"/>
</dbReference>
<keyword evidence="3" id="KW-1185">Reference proteome</keyword>
<comment type="caution">
    <text evidence="2">The sequence shown here is derived from an EMBL/GenBank/DDBJ whole genome shotgun (WGS) entry which is preliminary data.</text>
</comment>
<gene>
    <name evidence="2" type="ORF">KSX_13680</name>
</gene>
<dbReference type="AlphaFoldDB" id="A0A8J3MSC8"/>
<sequence length="317" mass="34992">MQTMTPGARVRAAIQGQEVDRVPFCFWHHFQPEGSGQRLAELTKAFFVDTFKLDIAKIMPDLPYPAPDTAPITIDQFRLLPRLDLNTPAFREQITCVRTLRSMLGSEYPILLTLFSPLTYAMNFLGKEQALDAVKKRAEILGEGLGTLAANLNKLMEAAIDAGASGIFFSCMGATTADLTLDDYANVGYPYDIQALRGASGGWLNTVHVHADPGQSSDQVYLEFFNRYPVSVLSWSDRLTGPNLEEARTITDKCLMGGLLERGPLTHGGETELKNEMLSAITQTKGRKFILANGCSIPNDTPTNWLYTARHLIDNLT</sequence>
<dbReference type="GO" id="GO:0006779">
    <property type="term" value="P:porphyrin-containing compound biosynthetic process"/>
    <property type="evidence" value="ECO:0007669"/>
    <property type="project" value="InterPro"/>
</dbReference>
<dbReference type="Gene3D" id="3.20.20.210">
    <property type="match status" value="1"/>
</dbReference>
<evidence type="ECO:0000313" key="2">
    <source>
        <dbReference type="EMBL" id="GHO43205.1"/>
    </source>
</evidence>
<dbReference type="GO" id="GO:0004853">
    <property type="term" value="F:uroporphyrinogen decarboxylase activity"/>
    <property type="evidence" value="ECO:0007669"/>
    <property type="project" value="InterPro"/>
</dbReference>
<feature type="domain" description="Uroporphyrinogen decarboxylase (URO-D)" evidence="1">
    <location>
        <begin position="64"/>
        <end position="303"/>
    </location>
</feature>
<evidence type="ECO:0000259" key="1">
    <source>
        <dbReference type="Pfam" id="PF01208"/>
    </source>
</evidence>
<dbReference type="PANTHER" id="PTHR47099:SF1">
    <property type="entry name" value="METHYLCOBAMIDE:COM METHYLTRANSFERASE MTBA"/>
    <property type="match status" value="1"/>
</dbReference>
<dbReference type="InterPro" id="IPR000257">
    <property type="entry name" value="Uroporphyrinogen_deCOase"/>
</dbReference>
<dbReference type="PANTHER" id="PTHR47099">
    <property type="entry name" value="METHYLCOBAMIDE:COM METHYLTRANSFERASE MTBA"/>
    <property type="match status" value="1"/>
</dbReference>
<protein>
    <submittedName>
        <fullName evidence="2">Uroporphyrinogen decarboxylase</fullName>
    </submittedName>
</protein>
<evidence type="ECO:0000313" key="3">
    <source>
        <dbReference type="Proteomes" id="UP000612362"/>
    </source>
</evidence>
<dbReference type="InterPro" id="IPR038071">
    <property type="entry name" value="UROD/MetE-like_sf"/>
</dbReference>
<name>A0A8J3MSC8_9CHLR</name>
<dbReference type="Proteomes" id="UP000612362">
    <property type="component" value="Unassembled WGS sequence"/>
</dbReference>
<dbReference type="Pfam" id="PF01208">
    <property type="entry name" value="URO-D"/>
    <property type="match status" value="1"/>
</dbReference>
<organism evidence="2 3">
    <name type="scientific">Ktedonospora formicarum</name>
    <dbReference type="NCBI Taxonomy" id="2778364"/>
    <lineage>
        <taxon>Bacteria</taxon>
        <taxon>Bacillati</taxon>
        <taxon>Chloroflexota</taxon>
        <taxon>Ktedonobacteria</taxon>
        <taxon>Ktedonobacterales</taxon>
        <taxon>Ktedonobacteraceae</taxon>
        <taxon>Ktedonospora</taxon>
    </lineage>
</organism>
<dbReference type="SUPFAM" id="SSF51726">
    <property type="entry name" value="UROD/MetE-like"/>
    <property type="match status" value="1"/>
</dbReference>
<dbReference type="InterPro" id="IPR052024">
    <property type="entry name" value="Methanogen_methyltrans"/>
</dbReference>